<dbReference type="InterPro" id="IPR038765">
    <property type="entry name" value="Papain-like_cys_pep_sf"/>
</dbReference>
<feature type="chain" id="PRO_5021444001" description="Vignain" evidence="9">
    <location>
        <begin position="29"/>
        <end position="367"/>
    </location>
</feature>
<evidence type="ECO:0000256" key="7">
    <source>
        <dbReference type="ARBA" id="ARBA00023180"/>
    </source>
</evidence>
<dbReference type="Gene3D" id="3.90.70.10">
    <property type="entry name" value="Cysteine proteinases"/>
    <property type="match status" value="1"/>
</dbReference>
<dbReference type="AlphaFoldDB" id="A0A4Y1RIJ8"/>
<dbReference type="PRINTS" id="PR00705">
    <property type="entry name" value="PAPAIN"/>
</dbReference>
<feature type="domain" description="Cathepsin propeptide inhibitor" evidence="11">
    <location>
        <begin position="46"/>
        <end position="101"/>
    </location>
</feature>
<organism evidence="12">
    <name type="scientific">Prunus dulcis</name>
    <name type="common">Almond</name>
    <name type="synonym">Amygdalus dulcis</name>
    <dbReference type="NCBI Taxonomy" id="3755"/>
    <lineage>
        <taxon>Eukaryota</taxon>
        <taxon>Viridiplantae</taxon>
        <taxon>Streptophyta</taxon>
        <taxon>Embryophyta</taxon>
        <taxon>Tracheophyta</taxon>
        <taxon>Spermatophyta</taxon>
        <taxon>Magnoliopsida</taxon>
        <taxon>eudicotyledons</taxon>
        <taxon>Gunneridae</taxon>
        <taxon>Pentapetalae</taxon>
        <taxon>rosids</taxon>
        <taxon>fabids</taxon>
        <taxon>Rosales</taxon>
        <taxon>Rosaceae</taxon>
        <taxon>Amygdaloideae</taxon>
        <taxon>Amygdaleae</taxon>
        <taxon>Prunus</taxon>
    </lineage>
</organism>
<dbReference type="Pfam" id="PF00112">
    <property type="entry name" value="Peptidase_C1"/>
    <property type="match status" value="1"/>
</dbReference>
<evidence type="ECO:0000256" key="2">
    <source>
        <dbReference type="ARBA" id="ARBA00022670"/>
    </source>
</evidence>
<evidence type="ECO:0000256" key="1">
    <source>
        <dbReference type="ARBA" id="ARBA00008455"/>
    </source>
</evidence>
<evidence type="ECO:0000256" key="8">
    <source>
        <dbReference type="ARBA" id="ARBA00069575"/>
    </source>
</evidence>
<feature type="signal peptide" evidence="9">
    <location>
        <begin position="1"/>
        <end position="28"/>
    </location>
</feature>
<dbReference type="Pfam" id="PF08246">
    <property type="entry name" value="Inhibitor_I29"/>
    <property type="match status" value="1"/>
</dbReference>
<dbReference type="SMART" id="SM00645">
    <property type="entry name" value="Pept_C1"/>
    <property type="match status" value="1"/>
</dbReference>
<dbReference type="InterPro" id="IPR025661">
    <property type="entry name" value="Pept_asp_AS"/>
</dbReference>
<evidence type="ECO:0000256" key="5">
    <source>
        <dbReference type="ARBA" id="ARBA00022807"/>
    </source>
</evidence>
<proteinExistence type="inferred from homology"/>
<dbReference type="InterPro" id="IPR025660">
    <property type="entry name" value="Pept_his_AS"/>
</dbReference>
<dbReference type="SUPFAM" id="SSF54001">
    <property type="entry name" value="Cysteine proteinases"/>
    <property type="match status" value="1"/>
</dbReference>
<keyword evidence="5" id="KW-0788">Thiol protease</keyword>
<keyword evidence="7" id="KW-0325">Glycoprotein</keyword>
<gene>
    <name evidence="12" type="ORF">Prudu_014678</name>
</gene>
<dbReference type="FunFam" id="3.90.70.10:FF:000023">
    <property type="entry name" value="Senescence-specific cysteine protease SAG39"/>
    <property type="match status" value="1"/>
</dbReference>
<dbReference type="InterPro" id="IPR039417">
    <property type="entry name" value="Peptidase_C1A_papain-like"/>
</dbReference>
<keyword evidence="6" id="KW-1015">Disulfide bond</keyword>
<dbReference type="PROSITE" id="PS00640">
    <property type="entry name" value="THIOL_PROTEASE_ASN"/>
    <property type="match status" value="1"/>
</dbReference>
<feature type="domain" description="Peptidase C1A papain C-terminal" evidence="10">
    <location>
        <begin position="139"/>
        <end position="348"/>
    </location>
</feature>
<reference evidence="12" key="1">
    <citation type="journal article" date="2019" name="Science">
        <title>Mutation of a bHLH transcription factor allowed almond domestication.</title>
        <authorList>
            <person name="Sanchez-Perez R."/>
            <person name="Pavan S."/>
            <person name="Mazzeo R."/>
            <person name="Moldovan C."/>
            <person name="Aiese Cigliano R."/>
            <person name="Del Cueto J."/>
            <person name="Ricciardi F."/>
            <person name="Lotti C."/>
            <person name="Ricciardi L."/>
            <person name="Dicenta F."/>
            <person name="Lopez-Marques R.L."/>
            <person name="Lindberg Moller B."/>
        </authorList>
    </citation>
    <scope>NUCLEOTIDE SEQUENCE</scope>
</reference>
<dbReference type="EMBL" id="AP019301">
    <property type="protein sequence ID" value="BBH03728.1"/>
    <property type="molecule type" value="Genomic_DNA"/>
</dbReference>
<keyword evidence="2" id="KW-0645">Protease</keyword>
<dbReference type="InterPro" id="IPR000668">
    <property type="entry name" value="Peptidase_C1A_C"/>
</dbReference>
<evidence type="ECO:0000259" key="10">
    <source>
        <dbReference type="SMART" id="SM00645"/>
    </source>
</evidence>
<dbReference type="CDD" id="cd02248">
    <property type="entry name" value="Peptidase_C1A"/>
    <property type="match status" value="1"/>
</dbReference>
<evidence type="ECO:0000256" key="4">
    <source>
        <dbReference type="ARBA" id="ARBA00022801"/>
    </source>
</evidence>
<keyword evidence="3 9" id="KW-0732">Signal</keyword>
<evidence type="ECO:0000256" key="9">
    <source>
        <dbReference type="SAM" id="SignalP"/>
    </source>
</evidence>
<evidence type="ECO:0000313" key="12">
    <source>
        <dbReference type="EMBL" id="BBH03728.1"/>
    </source>
</evidence>
<keyword evidence="4" id="KW-0378">Hydrolase</keyword>
<name>A0A4Y1RIJ8_PRUDU</name>
<dbReference type="InterPro" id="IPR013201">
    <property type="entry name" value="Prot_inhib_I29"/>
</dbReference>
<dbReference type="InterPro" id="IPR013128">
    <property type="entry name" value="Peptidase_C1A"/>
</dbReference>
<dbReference type="SMART" id="SM00848">
    <property type="entry name" value="Inhibitor_I29"/>
    <property type="match status" value="1"/>
</dbReference>
<evidence type="ECO:0000259" key="11">
    <source>
        <dbReference type="SMART" id="SM00848"/>
    </source>
</evidence>
<sequence length="367" mass="40639">MVMPIEMTKFIWVALALSLALVVGVAQSFDFHEKDLASEDSLWDLYERWRSHHTVSRSIDEKHKRFNVFKENVKHVHNTNKGDKPYKLKLNKFADMTNHEFRSVYAGSKVKHHRMLQGEQRSDGALGMQMLTVSHPLLIGERKVPSLLLRIKASSCWAFSTVVAVEGINQIKTNKLVSLSEQELVDCDTEQNQGCNGGLMELAFEFIRRKGGLTTETNYPYRAEDSTCNVAKENAPAVSIDGHESVPANNEDALLKAAANQPISVAIDAGGSDFQFYSEGVFTGQCGTELDHGVAVVGYGATLDGTKYWIVKNSWGPEWGEKGYIRMERGVSAKEGLCGIAVEASYPVKNSSTNPKGSPTSYLKDEL</sequence>
<evidence type="ECO:0000256" key="6">
    <source>
        <dbReference type="ARBA" id="ARBA00023157"/>
    </source>
</evidence>
<dbReference type="GO" id="GO:0006508">
    <property type="term" value="P:proteolysis"/>
    <property type="evidence" value="ECO:0007669"/>
    <property type="project" value="UniProtKB-KW"/>
</dbReference>
<comment type="similarity">
    <text evidence="1">Belongs to the peptidase C1 family.</text>
</comment>
<dbReference type="GO" id="GO:0008234">
    <property type="term" value="F:cysteine-type peptidase activity"/>
    <property type="evidence" value="ECO:0007669"/>
    <property type="project" value="UniProtKB-KW"/>
</dbReference>
<dbReference type="PROSITE" id="PS00639">
    <property type="entry name" value="THIOL_PROTEASE_HIS"/>
    <property type="match status" value="1"/>
</dbReference>
<accession>A0A4Y1RIJ8</accession>
<dbReference type="PANTHER" id="PTHR12411">
    <property type="entry name" value="CYSTEINE PROTEASE FAMILY C1-RELATED"/>
    <property type="match status" value="1"/>
</dbReference>
<protein>
    <recommendedName>
        <fullName evidence="8">Vignain</fullName>
    </recommendedName>
</protein>
<evidence type="ECO:0000256" key="3">
    <source>
        <dbReference type="ARBA" id="ARBA00022729"/>
    </source>
</evidence>